<keyword evidence="1" id="KW-0732">Signal</keyword>
<protein>
    <submittedName>
        <fullName evidence="2">Uncharacterized protein</fullName>
    </submittedName>
</protein>
<dbReference type="EMBL" id="WHVB01000006">
    <property type="protein sequence ID" value="KAF8481588.1"/>
    <property type="molecule type" value="Genomic_DNA"/>
</dbReference>
<gene>
    <name evidence="2" type="ORF">DFH94DRAFT_731726</name>
</gene>
<feature type="non-terminal residue" evidence="2">
    <location>
        <position position="1"/>
    </location>
</feature>
<dbReference type="AlphaFoldDB" id="A0A9P5MXY2"/>
<comment type="caution">
    <text evidence="2">The sequence shown here is derived from an EMBL/GenBank/DDBJ whole genome shotgun (WGS) entry which is preliminary data.</text>
</comment>
<organism evidence="2 3">
    <name type="scientific">Russula ochroleuca</name>
    <dbReference type="NCBI Taxonomy" id="152965"/>
    <lineage>
        <taxon>Eukaryota</taxon>
        <taxon>Fungi</taxon>
        <taxon>Dikarya</taxon>
        <taxon>Basidiomycota</taxon>
        <taxon>Agaricomycotina</taxon>
        <taxon>Agaricomycetes</taxon>
        <taxon>Russulales</taxon>
        <taxon>Russulaceae</taxon>
        <taxon>Russula</taxon>
    </lineage>
</organism>
<name>A0A9P5MXY2_9AGAM</name>
<reference evidence="2" key="2">
    <citation type="journal article" date="2020" name="Nat. Commun.">
        <title>Large-scale genome sequencing of mycorrhizal fungi provides insights into the early evolution of symbiotic traits.</title>
        <authorList>
            <person name="Miyauchi S."/>
            <person name="Kiss E."/>
            <person name="Kuo A."/>
            <person name="Drula E."/>
            <person name="Kohler A."/>
            <person name="Sanchez-Garcia M."/>
            <person name="Morin E."/>
            <person name="Andreopoulos B."/>
            <person name="Barry K.W."/>
            <person name="Bonito G."/>
            <person name="Buee M."/>
            <person name="Carver A."/>
            <person name="Chen C."/>
            <person name="Cichocki N."/>
            <person name="Clum A."/>
            <person name="Culley D."/>
            <person name="Crous P.W."/>
            <person name="Fauchery L."/>
            <person name="Girlanda M."/>
            <person name="Hayes R.D."/>
            <person name="Keri Z."/>
            <person name="LaButti K."/>
            <person name="Lipzen A."/>
            <person name="Lombard V."/>
            <person name="Magnuson J."/>
            <person name="Maillard F."/>
            <person name="Murat C."/>
            <person name="Nolan M."/>
            <person name="Ohm R.A."/>
            <person name="Pangilinan J."/>
            <person name="Pereira M.F."/>
            <person name="Perotto S."/>
            <person name="Peter M."/>
            <person name="Pfister S."/>
            <person name="Riley R."/>
            <person name="Sitrit Y."/>
            <person name="Stielow J.B."/>
            <person name="Szollosi G."/>
            <person name="Zifcakova L."/>
            <person name="Stursova M."/>
            <person name="Spatafora J.W."/>
            <person name="Tedersoo L."/>
            <person name="Vaario L.M."/>
            <person name="Yamada A."/>
            <person name="Yan M."/>
            <person name="Wang P."/>
            <person name="Xu J."/>
            <person name="Bruns T."/>
            <person name="Baldrian P."/>
            <person name="Vilgalys R."/>
            <person name="Dunand C."/>
            <person name="Henrissat B."/>
            <person name="Grigoriev I.V."/>
            <person name="Hibbett D."/>
            <person name="Nagy L.G."/>
            <person name="Martin F.M."/>
        </authorList>
    </citation>
    <scope>NUCLEOTIDE SEQUENCE</scope>
    <source>
        <strain evidence="2">Prilba</strain>
    </source>
</reference>
<evidence type="ECO:0000256" key="1">
    <source>
        <dbReference type="SAM" id="SignalP"/>
    </source>
</evidence>
<feature type="signal peptide" evidence="1">
    <location>
        <begin position="1"/>
        <end position="18"/>
    </location>
</feature>
<feature type="chain" id="PRO_5040193969" evidence="1">
    <location>
        <begin position="19"/>
        <end position="75"/>
    </location>
</feature>
<sequence>AVLNPLLFTLLPTHFLLAEAPYEQFLTQYPQTPRLEASLSVTMSLGSRDAPRQATSNLLIFLTFEQPRQACDHKS</sequence>
<reference evidence="2" key="1">
    <citation type="submission" date="2019-10" db="EMBL/GenBank/DDBJ databases">
        <authorList>
            <consortium name="DOE Joint Genome Institute"/>
            <person name="Kuo A."/>
            <person name="Miyauchi S."/>
            <person name="Kiss E."/>
            <person name="Drula E."/>
            <person name="Kohler A."/>
            <person name="Sanchez-Garcia M."/>
            <person name="Andreopoulos B."/>
            <person name="Barry K.W."/>
            <person name="Bonito G."/>
            <person name="Buee M."/>
            <person name="Carver A."/>
            <person name="Chen C."/>
            <person name="Cichocki N."/>
            <person name="Clum A."/>
            <person name="Culley D."/>
            <person name="Crous P.W."/>
            <person name="Fauchery L."/>
            <person name="Girlanda M."/>
            <person name="Hayes R."/>
            <person name="Keri Z."/>
            <person name="LaButti K."/>
            <person name="Lipzen A."/>
            <person name="Lombard V."/>
            <person name="Magnuson J."/>
            <person name="Maillard F."/>
            <person name="Morin E."/>
            <person name="Murat C."/>
            <person name="Nolan M."/>
            <person name="Ohm R."/>
            <person name="Pangilinan J."/>
            <person name="Pereira M."/>
            <person name="Perotto S."/>
            <person name="Peter M."/>
            <person name="Riley R."/>
            <person name="Sitrit Y."/>
            <person name="Stielow B."/>
            <person name="Szollosi G."/>
            <person name="Zifcakova L."/>
            <person name="Stursova M."/>
            <person name="Spatafora J.W."/>
            <person name="Tedersoo L."/>
            <person name="Vaario L.-M."/>
            <person name="Yamada A."/>
            <person name="Yan M."/>
            <person name="Wang P."/>
            <person name="Xu J."/>
            <person name="Bruns T."/>
            <person name="Baldrian P."/>
            <person name="Vilgalys R."/>
            <person name="Henrissat B."/>
            <person name="Grigoriev I.V."/>
            <person name="Hibbett D."/>
            <person name="Nagy L.G."/>
            <person name="Martin F.M."/>
        </authorList>
    </citation>
    <scope>NUCLEOTIDE SEQUENCE</scope>
    <source>
        <strain evidence="2">Prilba</strain>
    </source>
</reference>
<evidence type="ECO:0000313" key="3">
    <source>
        <dbReference type="Proteomes" id="UP000759537"/>
    </source>
</evidence>
<dbReference type="Proteomes" id="UP000759537">
    <property type="component" value="Unassembled WGS sequence"/>
</dbReference>
<keyword evidence="3" id="KW-1185">Reference proteome</keyword>
<proteinExistence type="predicted"/>
<accession>A0A9P5MXY2</accession>
<evidence type="ECO:0000313" key="2">
    <source>
        <dbReference type="EMBL" id="KAF8481588.1"/>
    </source>
</evidence>